<organism evidence="1 2">
    <name type="scientific">Wolfiporia cocos (strain MD-104)</name>
    <name type="common">Brown rot fungus</name>
    <dbReference type="NCBI Taxonomy" id="742152"/>
    <lineage>
        <taxon>Eukaryota</taxon>
        <taxon>Fungi</taxon>
        <taxon>Dikarya</taxon>
        <taxon>Basidiomycota</taxon>
        <taxon>Agaricomycotina</taxon>
        <taxon>Agaricomycetes</taxon>
        <taxon>Polyporales</taxon>
        <taxon>Phaeolaceae</taxon>
        <taxon>Wolfiporia</taxon>
    </lineage>
</organism>
<sequence length="147" mass="16392">MPAKLSDFQLDKRERLQPQLEVGGTIGAGFTFDIPACRGWGYFRLLQDEAGQWTAITVYVMLDALKVGAGQNGLMMAARFTQMNISTLVMKRVGDKWRERYPTMSLHSINSHHTSPSFSIPATLAELWVKSAVPTLPKDMADVYAAR</sequence>
<keyword evidence="2" id="KW-1185">Reference proteome</keyword>
<evidence type="ECO:0000313" key="2">
    <source>
        <dbReference type="Proteomes" id="UP000218811"/>
    </source>
</evidence>
<dbReference type="OrthoDB" id="3017486at2759"/>
<dbReference type="Proteomes" id="UP000218811">
    <property type="component" value="Unassembled WGS sequence"/>
</dbReference>
<dbReference type="EMBL" id="KB468020">
    <property type="protein sequence ID" value="PCH39606.1"/>
    <property type="molecule type" value="Genomic_DNA"/>
</dbReference>
<accession>A0A2H3JBN7</accession>
<evidence type="ECO:0000313" key="1">
    <source>
        <dbReference type="EMBL" id="PCH39606.1"/>
    </source>
</evidence>
<gene>
    <name evidence="1" type="ORF">WOLCODRAFT_146986</name>
</gene>
<proteinExistence type="predicted"/>
<dbReference type="InterPro" id="IPR036188">
    <property type="entry name" value="FAD/NAD-bd_sf"/>
</dbReference>
<name>A0A2H3JBN7_WOLCO</name>
<protein>
    <submittedName>
        <fullName evidence="1">Uncharacterized protein</fullName>
    </submittedName>
</protein>
<dbReference type="Gene3D" id="3.50.50.60">
    <property type="entry name" value="FAD/NAD(P)-binding domain"/>
    <property type="match status" value="1"/>
</dbReference>
<dbReference type="STRING" id="742152.A0A2H3JBN7"/>
<reference evidence="1 2" key="1">
    <citation type="journal article" date="2012" name="Science">
        <title>The Paleozoic origin of enzymatic lignin decomposition reconstructed from 31 fungal genomes.</title>
        <authorList>
            <person name="Floudas D."/>
            <person name="Binder M."/>
            <person name="Riley R."/>
            <person name="Barry K."/>
            <person name="Blanchette R.A."/>
            <person name="Henrissat B."/>
            <person name="Martinez A.T."/>
            <person name="Otillar R."/>
            <person name="Spatafora J.W."/>
            <person name="Yadav J.S."/>
            <person name="Aerts A."/>
            <person name="Benoit I."/>
            <person name="Boyd A."/>
            <person name="Carlson A."/>
            <person name="Copeland A."/>
            <person name="Coutinho P.M."/>
            <person name="de Vries R.P."/>
            <person name="Ferreira P."/>
            <person name="Findley K."/>
            <person name="Foster B."/>
            <person name="Gaskell J."/>
            <person name="Glotzer D."/>
            <person name="Gorecki P."/>
            <person name="Heitman J."/>
            <person name="Hesse C."/>
            <person name="Hori C."/>
            <person name="Igarashi K."/>
            <person name="Jurgens J.A."/>
            <person name="Kallen N."/>
            <person name="Kersten P."/>
            <person name="Kohler A."/>
            <person name="Kuees U."/>
            <person name="Kumar T.K.A."/>
            <person name="Kuo A."/>
            <person name="LaButti K."/>
            <person name="Larrondo L.F."/>
            <person name="Lindquist E."/>
            <person name="Ling A."/>
            <person name="Lombard V."/>
            <person name="Lucas S."/>
            <person name="Lundell T."/>
            <person name="Martin R."/>
            <person name="McLaughlin D.J."/>
            <person name="Morgenstern I."/>
            <person name="Morin E."/>
            <person name="Murat C."/>
            <person name="Nagy L.G."/>
            <person name="Nolan M."/>
            <person name="Ohm R.A."/>
            <person name="Patyshakuliyeva A."/>
            <person name="Rokas A."/>
            <person name="Ruiz-Duenas F.J."/>
            <person name="Sabat G."/>
            <person name="Salamov A."/>
            <person name="Samejima M."/>
            <person name="Schmutz J."/>
            <person name="Slot J.C."/>
            <person name="St John F."/>
            <person name="Stenlid J."/>
            <person name="Sun H."/>
            <person name="Sun S."/>
            <person name="Syed K."/>
            <person name="Tsang A."/>
            <person name="Wiebenga A."/>
            <person name="Young D."/>
            <person name="Pisabarro A."/>
            <person name="Eastwood D.C."/>
            <person name="Martin F."/>
            <person name="Cullen D."/>
            <person name="Grigoriev I.V."/>
            <person name="Hibbett D.S."/>
        </authorList>
    </citation>
    <scope>NUCLEOTIDE SEQUENCE [LARGE SCALE GENOMIC DNA]</scope>
    <source>
        <strain evidence="1 2">MD-104</strain>
    </source>
</reference>
<dbReference type="AlphaFoldDB" id="A0A2H3JBN7"/>